<organism evidence="3 4">
    <name type="scientific">Brucella intermedia 229E</name>
    <dbReference type="NCBI Taxonomy" id="1337887"/>
    <lineage>
        <taxon>Bacteria</taxon>
        <taxon>Pseudomonadati</taxon>
        <taxon>Pseudomonadota</taxon>
        <taxon>Alphaproteobacteria</taxon>
        <taxon>Hyphomicrobiales</taxon>
        <taxon>Brucellaceae</taxon>
        <taxon>Brucella/Ochrobactrum group</taxon>
        <taxon>Brucella</taxon>
    </lineage>
</organism>
<dbReference type="PANTHER" id="PTHR30535">
    <property type="entry name" value="VITAMIN B12-BINDING PROTEIN"/>
    <property type="match status" value="1"/>
</dbReference>
<dbReference type="InterPro" id="IPR002491">
    <property type="entry name" value="ABC_transptr_periplasmic_BD"/>
</dbReference>
<evidence type="ECO:0000313" key="4">
    <source>
        <dbReference type="Proteomes" id="UP000016842"/>
    </source>
</evidence>
<dbReference type="SUPFAM" id="SSF53807">
    <property type="entry name" value="Helical backbone' metal receptor"/>
    <property type="match status" value="1"/>
</dbReference>
<feature type="domain" description="Fe/B12 periplasmic-binding" evidence="2">
    <location>
        <begin position="34"/>
        <end position="280"/>
    </location>
</feature>
<sequence>MKRASANWIISFCLAAGLALFVRNPADAADSPKRVVSINVCTDQLAILLAREGQLQSVSYLSQDPELSVMAAKARQLPANHAQAEEVFLMKSDLVLAGTFSSRATVGLLRRLGVRVEEFAPARSFSDIEDHLRRMGELLGRQAEASREIDKMKAALAAIQQPVRRKTVALYYANSYTSGRGGTLVDEAVRLAGLDNLADKAGVSGSAPLSLEKLVLEKPDILVRSSRERAPALAFENFEHPALRALERQAKAVTIADNLTVCGGPFSVEAVAELAEAARD</sequence>
<accession>U4V4P7</accession>
<evidence type="ECO:0000256" key="1">
    <source>
        <dbReference type="SAM" id="SignalP"/>
    </source>
</evidence>
<dbReference type="Gene3D" id="3.40.50.1980">
    <property type="entry name" value="Nitrogenase molybdenum iron protein domain"/>
    <property type="match status" value="2"/>
</dbReference>
<dbReference type="Pfam" id="PF01497">
    <property type="entry name" value="Peripla_BP_2"/>
    <property type="match status" value="1"/>
</dbReference>
<dbReference type="PANTHER" id="PTHR30535:SF34">
    <property type="entry name" value="MOLYBDATE-BINDING PROTEIN MOLA"/>
    <property type="match status" value="1"/>
</dbReference>
<keyword evidence="1" id="KW-0732">Signal</keyword>
<dbReference type="PATRIC" id="fig|1337887.3.peg.5445"/>
<evidence type="ECO:0000259" key="2">
    <source>
        <dbReference type="PROSITE" id="PS50983"/>
    </source>
</evidence>
<dbReference type="PROSITE" id="PS50983">
    <property type="entry name" value="FE_B12_PBP"/>
    <property type="match status" value="1"/>
</dbReference>
<proteinExistence type="predicted"/>
<name>U4V4P7_9HYPH</name>
<dbReference type="EMBL" id="ASXJ01000371">
    <property type="protein sequence ID" value="ERL99633.1"/>
    <property type="molecule type" value="Genomic_DNA"/>
</dbReference>
<protein>
    <submittedName>
        <fullName evidence="3">ABC transporter substrate-binding protein</fullName>
    </submittedName>
</protein>
<dbReference type="Proteomes" id="UP000016842">
    <property type="component" value="Unassembled WGS sequence"/>
</dbReference>
<dbReference type="AlphaFoldDB" id="U4V4P7"/>
<comment type="caution">
    <text evidence="3">The sequence shown here is derived from an EMBL/GenBank/DDBJ whole genome shotgun (WGS) entry which is preliminary data.</text>
</comment>
<feature type="chain" id="PRO_5004656757" evidence="1">
    <location>
        <begin position="29"/>
        <end position="280"/>
    </location>
</feature>
<dbReference type="InterPro" id="IPR050902">
    <property type="entry name" value="ABC_Transporter_SBP"/>
</dbReference>
<dbReference type="GO" id="GO:0071281">
    <property type="term" value="P:cellular response to iron ion"/>
    <property type="evidence" value="ECO:0007669"/>
    <property type="project" value="TreeGrafter"/>
</dbReference>
<feature type="signal peptide" evidence="1">
    <location>
        <begin position="1"/>
        <end position="28"/>
    </location>
</feature>
<evidence type="ECO:0000313" key="3">
    <source>
        <dbReference type="EMBL" id="ERL99633.1"/>
    </source>
</evidence>
<gene>
    <name evidence="3" type="ORF">Q644_09870</name>
</gene>
<reference evidence="3 4" key="1">
    <citation type="journal article" date="2014" name="FEMS Microbiol. Lett.">
        <title>Genome sequencing analysis reveals virulence-related gene content of Ochrobactrum intermedium strain 229E, a urease-positive strain isolated from the human gastric niche.</title>
        <authorList>
            <person name="Kulkarni G.J."/>
            <person name="Shetty S."/>
            <person name="Dharne M.S."/>
            <person name="Shouche Y.S."/>
        </authorList>
    </citation>
    <scope>NUCLEOTIDE SEQUENCE [LARGE SCALE GENOMIC DNA]</scope>
    <source>
        <strain evidence="3 4">229E</strain>
    </source>
</reference>